<proteinExistence type="predicted"/>
<comment type="caution">
    <text evidence="1">The sequence shown here is derived from an EMBL/GenBank/DDBJ whole genome shotgun (WGS) entry which is preliminary data.</text>
</comment>
<dbReference type="RefSeq" id="WP_249706161.1">
    <property type="nucleotide sequence ID" value="NZ_JAMFMB010000001.1"/>
</dbReference>
<evidence type="ECO:0000313" key="1">
    <source>
        <dbReference type="EMBL" id="MCL6282150.1"/>
    </source>
</evidence>
<accession>A0ABT0PX37</accession>
<dbReference type="Proteomes" id="UP001203880">
    <property type="component" value="Unassembled WGS sequence"/>
</dbReference>
<reference evidence="1" key="1">
    <citation type="submission" date="2022-05" db="EMBL/GenBank/DDBJ databases">
        <authorList>
            <person name="Park J.-S."/>
        </authorList>
    </citation>
    <scope>NUCLEOTIDE SEQUENCE</scope>
    <source>
        <strain evidence="1">2012CJ41-6</strain>
    </source>
</reference>
<gene>
    <name evidence="1" type="ORF">M3P21_01290</name>
</gene>
<dbReference type="EMBL" id="JAMFMB010000001">
    <property type="protein sequence ID" value="MCL6282150.1"/>
    <property type="molecule type" value="Genomic_DNA"/>
</dbReference>
<keyword evidence="2" id="KW-1185">Reference proteome</keyword>
<protein>
    <submittedName>
        <fullName evidence="1">Uncharacterized protein</fullName>
    </submittedName>
</protein>
<organism evidence="1 2">
    <name type="scientific">Ruegeria spongiae</name>
    <dbReference type="NCBI Taxonomy" id="2942209"/>
    <lineage>
        <taxon>Bacteria</taxon>
        <taxon>Pseudomonadati</taxon>
        <taxon>Pseudomonadota</taxon>
        <taxon>Alphaproteobacteria</taxon>
        <taxon>Rhodobacterales</taxon>
        <taxon>Roseobacteraceae</taxon>
        <taxon>Ruegeria</taxon>
    </lineage>
</organism>
<name>A0ABT0PX37_9RHOB</name>
<evidence type="ECO:0000313" key="2">
    <source>
        <dbReference type="Proteomes" id="UP001203880"/>
    </source>
</evidence>
<sequence length="65" mass="7134">MSDSASGLIYVWDAEFLFWIKPGGSEDLDGFLIGGWTNPTRLEKPNDVISFIGTTIANERDGNPT</sequence>